<evidence type="ECO:0000313" key="6">
    <source>
        <dbReference type="Proteomes" id="UP001242480"/>
    </source>
</evidence>
<evidence type="ECO:0000259" key="4">
    <source>
        <dbReference type="PROSITE" id="PS01124"/>
    </source>
</evidence>
<keyword evidence="3" id="KW-0804">Transcription</keyword>
<proteinExistence type="predicted"/>
<protein>
    <submittedName>
        <fullName evidence="5">AraC family ethanolamine operon transcriptional activator</fullName>
    </submittedName>
</protein>
<dbReference type="PANTHER" id="PTHR46796">
    <property type="entry name" value="HTH-TYPE TRANSCRIPTIONAL ACTIVATOR RHAS-RELATED"/>
    <property type="match status" value="1"/>
</dbReference>
<evidence type="ECO:0000256" key="2">
    <source>
        <dbReference type="ARBA" id="ARBA00023125"/>
    </source>
</evidence>
<dbReference type="SMART" id="SM00342">
    <property type="entry name" value="HTH_ARAC"/>
    <property type="match status" value="1"/>
</dbReference>
<organism evidence="5 6">
    <name type="scientific">Labrys wisconsinensis</name>
    <dbReference type="NCBI Taxonomy" id="425677"/>
    <lineage>
        <taxon>Bacteria</taxon>
        <taxon>Pseudomonadati</taxon>
        <taxon>Pseudomonadota</taxon>
        <taxon>Alphaproteobacteria</taxon>
        <taxon>Hyphomicrobiales</taxon>
        <taxon>Xanthobacteraceae</taxon>
        <taxon>Labrys</taxon>
    </lineage>
</organism>
<dbReference type="Gene3D" id="1.10.10.60">
    <property type="entry name" value="Homeodomain-like"/>
    <property type="match status" value="1"/>
</dbReference>
<keyword evidence="6" id="KW-1185">Reference proteome</keyword>
<dbReference type="InterPro" id="IPR009057">
    <property type="entry name" value="Homeodomain-like_sf"/>
</dbReference>
<dbReference type="SUPFAM" id="SSF46689">
    <property type="entry name" value="Homeodomain-like"/>
    <property type="match status" value="2"/>
</dbReference>
<keyword evidence="1" id="KW-0805">Transcription regulation</keyword>
<dbReference type="InterPro" id="IPR018060">
    <property type="entry name" value="HTH_AraC"/>
</dbReference>
<dbReference type="RefSeq" id="WP_307270781.1">
    <property type="nucleotide sequence ID" value="NZ_JAUSVX010000002.1"/>
</dbReference>
<comment type="caution">
    <text evidence="5">The sequence shown here is derived from an EMBL/GenBank/DDBJ whole genome shotgun (WGS) entry which is preliminary data.</text>
</comment>
<gene>
    <name evidence="5" type="ORF">QO011_001930</name>
</gene>
<dbReference type="PANTHER" id="PTHR46796:SF12">
    <property type="entry name" value="HTH-TYPE DNA-BINDING TRANSCRIPTIONAL ACTIVATOR EUTR"/>
    <property type="match status" value="1"/>
</dbReference>
<keyword evidence="2" id="KW-0238">DNA-binding</keyword>
<dbReference type="EMBL" id="JAUSVX010000002">
    <property type="protein sequence ID" value="MDQ0468930.1"/>
    <property type="molecule type" value="Genomic_DNA"/>
</dbReference>
<dbReference type="Pfam" id="PF12833">
    <property type="entry name" value="HTH_18"/>
    <property type="match status" value="1"/>
</dbReference>
<evidence type="ECO:0000256" key="3">
    <source>
        <dbReference type="ARBA" id="ARBA00023163"/>
    </source>
</evidence>
<feature type="domain" description="HTH araC/xylS-type" evidence="4">
    <location>
        <begin position="207"/>
        <end position="308"/>
    </location>
</feature>
<evidence type="ECO:0000313" key="5">
    <source>
        <dbReference type="EMBL" id="MDQ0468930.1"/>
    </source>
</evidence>
<name>A0ABU0J5K7_9HYPH</name>
<accession>A0ABU0J5K7</accession>
<dbReference type="InterPro" id="IPR050204">
    <property type="entry name" value="AraC_XylS_family_regulators"/>
</dbReference>
<reference evidence="5 6" key="1">
    <citation type="submission" date="2023-07" db="EMBL/GenBank/DDBJ databases">
        <title>Genomic Encyclopedia of Type Strains, Phase IV (KMG-IV): sequencing the most valuable type-strain genomes for metagenomic binning, comparative biology and taxonomic classification.</title>
        <authorList>
            <person name="Goeker M."/>
        </authorList>
    </citation>
    <scope>NUCLEOTIDE SEQUENCE [LARGE SCALE GENOMIC DNA]</scope>
    <source>
        <strain evidence="5 6">DSM 19619</strain>
    </source>
</reference>
<dbReference type="Proteomes" id="UP001242480">
    <property type="component" value="Unassembled WGS sequence"/>
</dbReference>
<evidence type="ECO:0000256" key="1">
    <source>
        <dbReference type="ARBA" id="ARBA00023015"/>
    </source>
</evidence>
<dbReference type="PROSITE" id="PS01124">
    <property type="entry name" value="HTH_ARAC_FAMILY_2"/>
    <property type="match status" value="1"/>
</dbReference>
<sequence length="318" mass="34479">MALWSAEIRGIEDLNQAVAGADLEIVPLAPGPLQGRLFHAPIDTVCLSAGEFGSSIRARGLMNAEQVTIGMMLETDGCWQWSWDTRPGDAVLFPSGSEQEGRFIGRSAYATVSLPVDRLAALFATEPDLGDPAFWSRIRHCRPPIEVQAHTARIVGRMVAAVRGGAADLPGRGAALFGRAIVEAFATGILMQQPERGGEYPESRLIRSVEDLVRARSAEPLHISQICAELGVSRRSLQRAFARTLGIGPATYLRNRRLGQVRTALQRGDGKGRSIASLAFDHGFWDSGRFARAYRAMFGEMPSETRALRQRSAAGLAV</sequence>